<evidence type="ECO:0000313" key="1">
    <source>
        <dbReference type="EMBL" id="ETK11456.1"/>
    </source>
</evidence>
<gene>
    <name evidence="1" type="ORF">T235_15405</name>
</gene>
<dbReference type="Proteomes" id="UP000034980">
    <property type="component" value="Unassembled WGS sequence"/>
</dbReference>
<sequence length="174" mass="19881">MKRIEKIMPMWSLLWLLFLLPGCTKEQPSKTIIDGNMEIRVIDAQGNDLLNPEIQSPKTVNVSKLKIYYVKEGREELFYQSMAQAPAGILLLSPQGTGLSYYMIRVFLNVGINEKIATTILEWEDGHRDIIKVEYDRPANTSSIIQQRIWVNDKLLWDAPNKIGGGIPTYTVTR</sequence>
<organism evidence="1 2">
    <name type="scientific">Tannerella sp. oral taxon BU063 isolate Cell 8/11</name>
    <dbReference type="NCBI Taxonomy" id="1411915"/>
    <lineage>
        <taxon>Bacteria</taxon>
        <taxon>Pseudomonadati</taxon>
        <taxon>Bacteroidota</taxon>
        <taxon>Bacteroidia</taxon>
        <taxon>Bacteroidales</taxon>
        <taxon>Tannerellaceae</taxon>
        <taxon>Tannerella</taxon>
    </lineage>
</organism>
<accession>W2CY55</accession>
<comment type="caution">
    <text evidence="1">The sequence shown here is derived from an EMBL/GenBank/DDBJ whole genome shotgun (WGS) entry which is preliminary data.</text>
</comment>
<proteinExistence type="predicted"/>
<name>W2CY55_9BACT</name>
<protein>
    <submittedName>
        <fullName evidence="1">Uncharacterized protein</fullName>
    </submittedName>
</protein>
<reference evidence="1 2" key="1">
    <citation type="submission" date="2013-11" db="EMBL/GenBank/DDBJ databases">
        <title>Single cell genomics of uncultured Tannerella BU063 (oral taxon 286).</title>
        <authorList>
            <person name="Beall C.J."/>
            <person name="Campbell A.G."/>
            <person name="Griffen A.L."/>
            <person name="Podar M."/>
            <person name="Leys E.J."/>
        </authorList>
    </citation>
    <scope>NUCLEOTIDE SEQUENCE [LARGE SCALE GENOMIC DNA]</scope>
    <source>
        <strain evidence="1">Cell 8/11</strain>
    </source>
</reference>
<dbReference type="EMBL" id="AYYF01001551">
    <property type="protein sequence ID" value="ETK11456.1"/>
    <property type="molecule type" value="Genomic_DNA"/>
</dbReference>
<evidence type="ECO:0000313" key="2">
    <source>
        <dbReference type="Proteomes" id="UP000034980"/>
    </source>
</evidence>
<dbReference type="AlphaFoldDB" id="W2CY55"/>